<dbReference type="GO" id="GO:0016477">
    <property type="term" value="P:cell migration"/>
    <property type="evidence" value="ECO:0007669"/>
    <property type="project" value="TreeGrafter"/>
</dbReference>
<dbReference type="Gene3D" id="3.30.505.10">
    <property type="entry name" value="SH2 domain"/>
    <property type="match status" value="1"/>
</dbReference>
<dbReference type="InterPro" id="IPR036860">
    <property type="entry name" value="SH2_dom_sf"/>
</dbReference>
<dbReference type="InterPro" id="IPR051184">
    <property type="entry name" value="Tyrosine-phos_adapter"/>
</dbReference>
<evidence type="ECO:0000256" key="3">
    <source>
        <dbReference type="PROSITE-ProRule" id="PRU00191"/>
    </source>
</evidence>
<keyword evidence="2 3" id="KW-0727">SH2 domain</keyword>
<dbReference type="InterPro" id="IPR000980">
    <property type="entry name" value="SH2"/>
</dbReference>
<dbReference type="PANTHER" id="PTHR19969:SF5">
    <property type="entry name" value="CRK-LIKE PROTEIN"/>
    <property type="match status" value="1"/>
</dbReference>
<evidence type="ECO:0000259" key="5">
    <source>
        <dbReference type="PROSITE" id="PS50001"/>
    </source>
</evidence>
<reference evidence="8" key="1">
    <citation type="submission" date="2011-07" db="EMBL/GenBank/DDBJ databases">
        <authorList>
            <consortium name="Caenorhabditis brenneri Sequencing and Analysis Consortium"/>
            <person name="Wilson R.K."/>
        </authorList>
    </citation>
    <scope>NUCLEOTIDE SEQUENCE [LARGE SCALE GENOMIC DNA]</scope>
    <source>
        <strain evidence="8">PB2801</strain>
    </source>
</reference>
<dbReference type="GO" id="GO:0007167">
    <property type="term" value="P:enzyme-linked receptor protein signaling pathway"/>
    <property type="evidence" value="ECO:0007669"/>
    <property type="project" value="TreeGrafter"/>
</dbReference>
<evidence type="ECO:0000256" key="1">
    <source>
        <dbReference type="ARBA" id="ARBA00022443"/>
    </source>
</evidence>
<dbReference type="GO" id="GO:0030971">
    <property type="term" value="F:receptor tyrosine kinase binding"/>
    <property type="evidence" value="ECO:0007669"/>
    <property type="project" value="TreeGrafter"/>
</dbReference>
<evidence type="ECO:0000313" key="7">
    <source>
        <dbReference type="EMBL" id="EGT30629.1"/>
    </source>
</evidence>
<evidence type="ECO:0000259" key="6">
    <source>
        <dbReference type="PROSITE" id="PS50002"/>
    </source>
</evidence>
<dbReference type="SUPFAM" id="SSF50044">
    <property type="entry name" value="SH3-domain"/>
    <property type="match status" value="3"/>
</dbReference>
<dbReference type="AlphaFoldDB" id="G0M869"/>
<dbReference type="SMART" id="SM00326">
    <property type="entry name" value="SH3"/>
    <property type="match status" value="2"/>
</dbReference>
<accession>G0M869</accession>
<proteinExistence type="predicted"/>
<keyword evidence="1 4" id="KW-0728">SH3 domain</keyword>
<dbReference type="HOGENOM" id="CLU_765530_0_0_1"/>
<dbReference type="InParanoid" id="G0M869"/>
<organism evidence="8">
    <name type="scientific">Caenorhabditis brenneri</name>
    <name type="common">Nematode worm</name>
    <dbReference type="NCBI Taxonomy" id="135651"/>
    <lineage>
        <taxon>Eukaryota</taxon>
        <taxon>Metazoa</taxon>
        <taxon>Ecdysozoa</taxon>
        <taxon>Nematoda</taxon>
        <taxon>Chromadorea</taxon>
        <taxon>Rhabditida</taxon>
        <taxon>Rhabditina</taxon>
        <taxon>Rhabditomorpha</taxon>
        <taxon>Rhabditoidea</taxon>
        <taxon>Rhabditidae</taxon>
        <taxon>Peloderinae</taxon>
        <taxon>Caenorhabditis</taxon>
    </lineage>
</organism>
<evidence type="ECO:0000256" key="4">
    <source>
        <dbReference type="PROSITE-ProRule" id="PRU00192"/>
    </source>
</evidence>
<dbReference type="PRINTS" id="PR00401">
    <property type="entry name" value="SH2DOMAIN"/>
</dbReference>
<dbReference type="Pfam" id="PF00018">
    <property type="entry name" value="SH3_1"/>
    <property type="match status" value="1"/>
</dbReference>
<dbReference type="GO" id="GO:0035591">
    <property type="term" value="F:signaling adaptor activity"/>
    <property type="evidence" value="ECO:0007669"/>
    <property type="project" value="TreeGrafter"/>
</dbReference>
<gene>
    <name evidence="7" type="ORF">CAEBREN_10806</name>
</gene>
<feature type="domain" description="SH3" evidence="6">
    <location>
        <begin position="1"/>
        <end position="61"/>
    </location>
</feature>
<sequence length="362" mass="40617">MSFPTVIAMYNYDPVAPDDLPLAVGDHVKVIEKSSNGWWRGEGLSGNIGWFPSTYVTEAETSMNGDQAAADDEPQPIEASQAKPGKIFFALVNSQVYDDLVFAKGEKLQVIGEEVEDGGWIKVKNGQNKEGNVQFQILTAYDMSGPTTEQFNEWASAEIKPTMLLSTGENVLGNQVDFQAIHQLRNPKEEQKTTMRLLQSTNTPQSELYECIYSFNAGAEGQISINHKEQIQVLSLLEVNSEWAQGNNDIQSAPGLPVPLTSMEKEGFFFGQMQREYAESCLELAQEGQFLVRNSERYPGSYTLSMKGFDNVEHFRMEVVEGQLKMNGRTFRNMQALMSHHKRRAILKSGENFLYMEKPLSP</sequence>
<dbReference type="OrthoDB" id="1562946at2759"/>
<name>G0M869_CAEBE</name>
<dbReference type="STRING" id="135651.G0M869"/>
<keyword evidence="8" id="KW-1185">Reference proteome</keyword>
<dbReference type="eggNOG" id="KOG4226">
    <property type="taxonomic scope" value="Eukaryota"/>
</dbReference>
<dbReference type="SMART" id="SM00252">
    <property type="entry name" value="SH2"/>
    <property type="match status" value="1"/>
</dbReference>
<dbReference type="PROSITE" id="PS50001">
    <property type="entry name" value="SH2"/>
    <property type="match status" value="1"/>
</dbReference>
<protein>
    <submittedName>
        <fullName evidence="7">Uncharacterized protein</fullName>
    </submittedName>
</protein>
<dbReference type="PANTHER" id="PTHR19969">
    <property type="entry name" value="SH2-SH3 ADAPTOR PROTEIN-RELATED"/>
    <property type="match status" value="1"/>
</dbReference>
<dbReference type="SUPFAM" id="SSF55550">
    <property type="entry name" value="SH2 domain"/>
    <property type="match status" value="1"/>
</dbReference>
<dbReference type="EMBL" id="GL379786">
    <property type="protein sequence ID" value="EGT30629.1"/>
    <property type="molecule type" value="Genomic_DNA"/>
</dbReference>
<evidence type="ECO:0000313" key="8">
    <source>
        <dbReference type="Proteomes" id="UP000008068"/>
    </source>
</evidence>
<feature type="domain" description="SH2" evidence="5">
    <location>
        <begin position="268"/>
        <end position="360"/>
    </location>
</feature>
<dbReference type="CDD" id="cd00174">
    <property type="entry name" value="SH3"/>
    <property type="match status" value="1"/>
</dbReference>
<dbReference type="Proteomes" id="UP000008068">
    <property type="component" value="Unassembled WGS sequence"/>
</dbReference>
<dbReference type="InterPro" id="IPR001452">
    <property type="entry name" value="SH3_domain"/>
</dbReference>
<dbReference type="Gene3D" id="2.30.30.40">
    <property type="entry name" value="SH3 Domains"/>
    <property type="match status" value="1"/>
</dbReference>
<dbReference type="InterPro" id="IPR036028">
    <property type="entry name" value="SH3-like_dom_sf"/>
</dbReference>
<dbReference type="GO" id="GO:0005737">
    <property type="term" value="C:cytoplasm"/>
    <property type="evidence" value="ECO:0007669"/>
    <property type="project" value="TreeGrafter"/>
</dbReference>
<evidence type="ECO:0000256" key="2">
    <source>
        <dbReference type="ARBA" id="ARBA00022999"/>
    </source>
</evidence>
<dbReference type="Pfam" id="PF00017">
    <property type="entry name" value="SH2"/>
    <property type="match status" value="1"/>
</dbReference>
<dbReference type="PRINTS" id="PR00452">
    <property type="entry name" value="SH3DOMAIN"/>
</dbReference>
<dbReference type="PROSITE" id="PS50002">
    <property type="entry name" value="SH3"/>
    <property type="match status" value="1"/>
</dbReference>